<accession>A0A6J5H1H9</accession>
<comment type="similarity">
    <text evidence="8">Belongs to the NhaC Na(+)/H(+) (TC 2.A.35) antiporter family.</text>
</comment>
<keyword evidence="4" id="KW-1003">Cell membrane</keyword>
<keyword evidence="2" id="KW-0813">Transport</keyword>
<organism evidence="11 12">
    <name type="scientific">Paraburkholderia fynbosensis</name>
    <dbReference type="NCBI Taxonomy" id="1200993"/>
    <lineage>
        <taxon>Bacteria</taxon>
        <taxon>Pseudomonadati</taxon>
        <taxon>Pseudomonadota</taxon>
        <taxon>Betaproteobacteria</taxon>
        <taxon>Burkholderiales</taxon>
        <taxon>Burkholderiaceae</taxon>
        <taxon>Paraburkholderia</taxon>
    </lineage>
</organism>
<sequence>MKRPESPEPVTMIEAIIPVASLIVLVGLSYYLFGDAGASGPNQVGLVAATMIAVFIGWRRGHSLASLGEAAAASVSTGIGAIFILFAVGALIGTWALSGTLVAMVYYGLQLLNPNYFYVTAAAICALVAVSIGSSWTVAGTIGIGLMGIAHGMGLNPAIAAGAIISGAYFGDKSSPLSDSANLAAAGAGVDLYRHIREMFLTSAVSMTISLGVFYLLGQPGDFDASAEVEAMRGAYHISLWLFVPLLLVILLAIFRMPPFTAIFLGALAGGVLAVCVAPERVIAFASAKEGVPGWLALFKGVWLALASGYKASTGNTELDILVTRGGMDSMLNTIWLIITALAFGGVVEKCGVLERLIGPVIEKVKSAGALVASLVAAIVATNVVTADQYIAVVLPARMFKTAFARRGFEPVVLSRAVGDAATPTGALIPWNSCGAYMAATLGVSTLSYAPFAVFCFASPLLTIAIAYAGIRMWRLPAAQIETATGAAAPPGDK</sequence>
<feature type="transmembrane region" description="Helical" evidence="9">
    <location>
        <begin position="70"/>
        <end position="96"/>
    </location>
</feature>
<feature type="transmembrane region" description="Helical" evidence="9">
    <location>
        <begin position="12"/>
        <end position="33"/>
    </location>
</feature>
<feature type="transmembrane region" description="Helical" evidence="9">
    <location>
        <begin position="146"/>
        <end position="170"/>
    </location>
</feature>
<dbReference type="PANTHER" id="PTHR33451">
    <property type="entry name" value="MALATE-2H(+)/NA(+)-LACTATE ANTIPORTER"/>
    <property type="match status" value="1"/>
</dbReference>
<gene>
    <name evidence="11" type="primary">mleN</name>
    <name evidence="11" type="ORF">LMG27177_07042</name>
</gene>
<evidence type="ECO:0000256" key="3">
    <source>
        <dbReference type="ARBA" id="ARBA00022449"/>
    </source>
</evidence>
<feature type="transmembrane region" description="Helical" evidence="9">
    <location>
        <begin position="261"/>
        <end position="279"/>
    </location>
</feature>
<dbReference type="Pfam" id="PF03553">
    <property type="entry name" value="Na_H_antiporter"/>
    <property type="match status" value="1"/>
</dbReference>
<dbReference type="PANTHER" id="PTHR33451:SF3">
    <property type="entry name" value="MALATE-2H(+)_NA(+)-LACTATE ANTIPORTER"/>
    <property type="match status" value="1"/>
</dbReference>
<feature type="transmembrane region" description="Helical" evidence="9">
    <location>
        <begin position="39"/>
        <end position="58"/>
    </location>
</feature>
<reference evidence="11 12" key="1">
    <citation type="submission" date="2020-04" db="EMBL/GenBank/DDBJ databases">
        <authorList>
            <person name="De Canck E."/>
        </authorList>
    </citation>
    <scope>NUCLEOTIDE SEQUENCE [LARGE SCALE GENOMIC DNA]</scope>
    <source>
        <strain evidence="11 12">LMG 27177</strain>
    </source>
</reference>
<feature type="domain" description="Na+/H+ antiporter NhaC-like C-terminal" evidence="10">
    <location>
        <begin position="167"/>
        <end position="471"/>
    </location>
</feature>
<feature type="transmembrane region" description="Helical" evidence="9">
    <location>
        <begin position="449"/>
        <end position="471"/>
    </location>
</feature>
<feature type="transmembrane region" description="Helical" evidence="9">
    <location>
        <begin position="369"/>
        <end position="392"/>
    </location>
</feature>
<evidence type="ECO:0000256" key="1">
    <source>
        <dbReference type="ARBA" id="ARBA00004651"/>
    </source>
</evidence>
<evidence type="ECO:0000256" key="8">
    <source>
        <dbReference type="ARBA" id="ARBA00038435"/>
    </source>
</evidence>
<evidence type="ECO:0000256" key="4">
    <source>
        <dbReference type="ARBA" id="ARBA00022475"/>
    </source>
</evidence>
<proteinExistence type="inferred from homology"/>
<keyword evidence="12" id="KW-1185">Reference proteome</keyword>
<evidence type="ECO:0000256" key="9">
    <source>
        <dbReference type="SAM" id="Phobius"/>
    </source>
</evidence>
<dbReference type="EMBL" id="CADIKI010000033">
    <property type="protein sequence ID" value="CAB3810123.1"/>
    <property type="molecule type" value="Genomic_DNA"/>
</dbReference>
<dbReference type="InterPro" id="IPR052180">
    <property type="entry name" value="NhaC_Na-H+_Antiporter"/>
</dbReference>
<evidence type="ECO:0000256" key="6">
    <source>
        <dbReference type="ARBA" id="ARBA00022989"/>
    </source>
</evidence>
<comment type="subcellular location">
    <subcellularLocation>
        <location evidence="1">Cell membrane</location>
        <topology evidence="1">Multi-pass membrane protein</topology>
    </subcellularLocation>
</comment>
<evidence type="ECO:0000259" key="10">
    <source>
        <dbReference type="Pfam" id="PF03553"/>
    </source>
</evidence>
<protein>
    <submittedName>
        <fullName evidence="11">Malate-2H(+)/Na(+)-lactate antiporter</fullName>
    </submittedName>
</protein>
<keyword evidence="5 9" id="KW-0812">Transmembrane</keyword>
<evidence type="ECO:0000256" key="5">
    <source>
        <dbReference type="ARBA" id="ARBA00022692"/>
    </source>
</evidence>
<feature type="transmembrane region" description="Helical" evidence="9">
    <location>
        <begin position="199"/>
        <end position="217"/>
    </location>
</feature>
<dbReference type="InterPro" id="IPR018461">
    <property type="entry name" value="Na/H_Antiport_NhaC-like_C"/>
</dbReference>
<feature type="transmembrane region" description="Helical" evidence="9">
    <location>
        <begin position="330"/>
        <end position="348"/>
    </location>
</feature>
<feature type="transmembrane region" description="Helical" evidence="9">
    <location>
        <begin position="116"/>
        <end position="139"/>
    </location>
</feature>
<dbReference type="AlphaFoldDB" id="A0A6J5H1H9"/>
<evidence type="ECO:0000313" key="12">
    <source>
        <dbReference type="Proteomes" id="UP000494252"/>
    </source>
</evidence>
<keyword evidence="3" id="KW-0050">Antiport</keyword>
<feature type="transmembrane region" description="Helical" evidence="9">
    <location>
        <begin position="238"/>
        <end position="255"/>
    </location>
</feature>
<dbReference type="InterPro" id="IPR004770">
    <property type="entry name" value="Na/H_antiport_NhaC"/>
</dbReference>
<keyword evidence="7 9" id="KW-0472">Membrane</keyword>
<evidence type="ECO:0000256" key="7">
    <source>
        <dbReference type="ARBA" id="ARBA00023136"/>
    </source>
</evidence>
<name>A0A6J5H1H9_9BURK</name>
<evidence type="ECO:0000256" key="2">
    <source>
        <dbReference type="ARBA" id="ARBA00022448"/>
    </source>
</evidence>
<dbReference type="GO" id="GO:0005886">
    <property type="term" value="C:plasma membrane"/>
    <property type="evidence" value="ECO:0007669"/>
    <property type="project" value="UniProtKB-SubCell"/>
</dbReference>
<dbReference type="NCBIfam" id="TIGR00931">
    <property type="entry name" value="antiport_nhaC"/>
    <property type="match status" value="1"/>
</dbReference>
<evidence type="ECO:0000313" key="11">
    <source>
        <dbReference type="EMBL" id="CAB3810123.1"/>
    </source>
</evidence>
<dbReference type="RefSeq" id="WP_175166035.1">
    <property type="nucleotide sequence ID" value="NZ_CADIKI010000033.1"/>
</dbReference>
<keyword evidence="6 9" id="KW-1133">Transmembrane helix</keyword>
<dbReference type="Proteomes" id="UP000494252">
    <property type="component" value="Unassembled WGS sequence"/>
</dbReference>
<dbReference type="GO" id="GO:0015297">
    <property type="term" value="F:antiporter activity"/>
    <property type="evidence" value="ECO:0007669"/>
    <property type="project" value="UniProtKB-KW"/>
</dbReference>